<organism evidence="2 3">
    <name type="scientific">Dichomitus squalens</name>
    <dbReference type="NCBI Taxonomy" id="114155"/>
    <lineage>
        <taxon>Eukaryota</taxon>
        <taxon>Fungi</taxon>
        <taxon>Dikarya</taxon>
        <taxon>Basidiomycota</taxon>
        <taxon>Agaricomycotina</taxon>
        <taxon>Agaricomycetes</taxon>
        <taxon>Polyporales</taxon>
        <taxon>Polyporaceae</taxon>
        <taxon>Dichomitus</taxon>
    </lineage>
</organism>
<sequence>MKSTFPTYSSNRRANINIRVTWAGRPTHLFMGPDTCHFTLSPILAPLSPAHRSSRVSPATARPNSSGPDSGGS</sequence>
<proteinExistence type="predicted"/>
<accession>A0A4Q9NKG8</accession>
<protein>
    <submittedName>
        <fullName evidence="2">Uncharacterized protein</fullName>
    </submittedName>
</protein>
<evidence type="ECO:0000313" key="3">
    <source>
        <dbReference type="Proteomes" id="UP000292082"/>
    </source>
</evidence>
<dbReference type="Proteomes" id="UP000292082">
    <property type="component" value="Unassembled WGS sequence"/>
</dbReference>
<keyword evidence="3" id="KW-1185">Reference proteome</keyword>
<evidence type="ECO:0000313" key="2">
    <source>
        <dbReference type="EMBL" id="TBU55711.1"/>
    </source>
</evidence>
<reference evidence="2 3" key="1">
    <citation type="submission" date="2019-01" db="EMBL/GenBank/DDBJ databases">
        <title>Draft genome sequences of three monokaryotic isolates of the white-rot basidiomycete fungus Dichomitus squalens.</title>
        <authorList>
            <consortium name="DOE Joint Genome Institute"/>
            <person name="Lopez S.C."/>
            <person name="Andreopoulos B."/>
            <person name="Pangilinan J."/>
            <person name="Lipzen A."/>
            <person name="Riley R."/>
            <person name="Ahrendt S."/>
            <person name="Ng V."/>
            <person name="Barry K."/>
            <person name="Daum C."/>
            <person name="Grigoriev I.V."/>
            <person name="Hilden K.S."/>
            <person name="Makela M.R."/>
            <person name="de Vries R.P."/>
        </authorList>
    </citation>
    <scope>NUCLEOTIDE SEQUENCE [LARGE SCALE GENOMIC DNA]</scope>
    <source>
        <strain evidence="2 3">CBS 464.89</strain>
    </source>
</reference>
<feature type="region of interest" description="Disordered" evidence="1">
    <location>
        <begin position="49"/>
        <end position="73"/>
    </location>
</feature>
<dbReference type="AlphaFoldDB" id="A0A4Q9NKG8"/>
<evidence type="ECO:0000256" key="1">
    <source>
        <dbReference type="SAM" id="MobiDB-lite"/>
    </source>
</evidence>
<name>A0A4Q9NKG8_9APHY</name>
<gene>
    <name evidence="2" type="ORF">BD310DRAFT_933119</name>
</gene>
<dbReference type="EMBL" id="ML145164">
    <property type="protein sequence ID" value="TBU55711.1"/>
    <property type="molecule type" value="Genomic_DNA"/>
</dbReference>
<feature type="compositionally biased region" description="Polar residues" evidence="1">
    <location>
        <begin position="62"/>
        <end position="73"/>
    </location>
</feature>